<protein>
    <submittedName>
        <fullName evidence="1">Uncharacterized protein</fullName>
    </submittedName>
</protein>
<keyword evidence="2" id="KW-1185">Reference proteome</keyword>
<comment type="caution">
    <text evidence="1">The sequence shown here is derived from an EMBL/GenBank/DDBJ whole genome shotgun (WGS) entry which is preliminary data.</text>
</comment>
<proteinExistence type="predicted"/>
<dbReference type="EMBL" id="JYDT01000003">
    <property type="protein sequence ID" value="KRY93213.1"/>
    <property type="molecule type" value="Genomic_DNA"/>
</dbReference>
<dbReference type="AlphaFoldDB" id="A0A0V1G4U9"/>
<name>A0A0V1G4U9_TRIPS</name>
<accession>A0A0V1G4U9</accession>
<sequence>MIIINHRLIKFTLATKINCYEHLLLSNISRHTCFFNSYAPLIPYTLYNLSQIRILRICLQTAWDITERLMI</sequence>
<dbReference type="Proteomes" id="UP000054995">
    <property type="component" value="Unassembled WGS sequence"/>
</dbReference>
<gene>
    <name evidence="1" type="ORF">T4D_14812</name>
</gene>
<dbReference type="OrthoDB" id="10596113at2759"/>
<reference evidence="1 2" key="1">
    <citation type="submission" date="2015-01" db="EMBL/GenBank/DDBJ databases">
        <title>Evolution of Trichinella species and genotypes.</title>
        <authorList>
            <person name="Korhonen P.K."/>
            <person name="Edoardo P."/>
            <person name="Giuseppe L.R."/>
            <person name="Gasser R.B."/>
        </authorList>
    </citation>
    <scope>NUCLEOTIDE SEQUENCE [LARGE SCALE GENOMIC DNA]</scope>
    <source>
        <strain evidence="1">ISS470</strain>
    </source>
</reference>
<evidence type="ECO:0000313" key="1">
    <source>
        <dbReference type="EMBL" id="KRY93213.1"/>
    </source>
</evidence>
<organism evidence="1 2">
    <name type="scientific">Trichinella pseudospiralis</name>
    <name type="common">Parasitic roundworm</name>
    <dbReference type="NCBI Taxonomy" id="6337"/>
    <lineage>
        <taxon>Eukaryota</taxon>
        <taxon>Metazoa</taxon>
        <taxon>Ecdysozoa</taxon>
        <taxon>Nematoda</taxon>
        <taxon>Enoplea</taxon>
        <taxon>Dorylaimia</taxon>
        <taxon>Trichinellida</taxon>
        <taxon>Trichinellidae</taxon>
        <taxon>Trichinella</taxon>
    </lineage>
</organism>
<evidence type="ECO:0000313" key="2">
    <source>
        <dbReference type="Proteomes" id="UP000054995"/>
    </source>
</evidence>